<dbReference type="Proteomes" id="UP001286174">
    <property type="component" value="Unassembled WGS sequence"/>
</dbReference>
<evidence type="ECO:0000313" key="1">
    <source>
        <dbReference type="EMBL" id="MDX8420530.1"/>
    </source>
</evidence>
<accession>A0AB35U4S9</accession>
<dbReference type="AlphaFoldDB" id="A0AB35U4S9"/>
<dbReference type="InterPro" id="IPR000801">
    <property type="entry name" value="Esterase-like"/>
</dbReference>
<protein>
    <submittedName>
        <fullName evidence="1">Alpha/beta hydrolase-fold protein</fullName>
    </submittedName>
</protein>
<comment type="caution">
    <text evidence="1">The sequence shown here is derived from an EMBL/GenBank/DDBJ whole genome shotgun (WGS) entry which is preliminary data.</text>
</comment>
<name>A0AB35U4S9_9FIRM</name>
<evidence type="ECO:0000313" key="2">
    <source>
        <dbReference type="Proteomes" id="UP001286174"/>
    </source>
</evidence>
<keyword evidence="2" id="KW-1185">Reference proteome</keyword>
<gene>
    <name evidence="1" type="ORF">MOZ60_10585</name>
</gene>
<dbReference type="InterPro" id="IPR050583">
    <property type="entry name" value="Mycobacterial_A85_antigen"/>
</dbReference>
<dbReference type="GO" id="GO:0016787">
    <property type="term" value="F:hydrolase activity"/>
    <property type="evidence" value="ECO:0007669"/>
    <property type="project" value="UniProtKB-KW"/>
</dbReference>
<dbReference type="PROSITE" id="PS51257">
    <property type="entry name" value="PROKAR_LIPOPROTEIN"/>
    <property type="match status" value="1"/>
</dbReference>
<organism evidence="1 2">
    <name type="scientific">Grylomicrobium aquisgranensis</name>
    <dbReference type="NCBI Taxonomy" id="2926318"/>
    <lineage>
        <taxon>Bacteria</taxon>
        <taxon>Bacillati</taxon>
        <taxon>Bacillota</taxon>
        <taxon>Erysipelotrichia</taxon>
        <taxon>Erysipelotrichales</taxon>
        <taxon>Erysipelotrichaceae</taxon>
        <taxon>Grylomicrobium</taxon>
    </lineage>
</organism>
<dbReference type="EMBL" id="JALBUR010000045">
    <property type="protein sequence ID" value="MDX8420530.1"/>
    <property type="molecule type" value="Genomic_DNA"/>
</dbReference>
<dbReference type="RefSeq" id="WP_370596653.1">
    <property type="nucleotide sequence ID" value="NZ_JALBUR010000045.1"/>
</dbReference>
<dbReference type="InterPro" id="IPR029058">
    <property type="entry name" value="AB_hydrolase_fold"/>
</dbReference>
<dbReference type="Pfam" id="PF00756">
    <property type="entry name" value="Esterase"/>
    <property type="match status" value="1"/>
</dbReference>
<keyword evidence="1" id="KW-0378">Hydrolase</keyword>
<reference evidence="1 2" key="1">
    <citation type="submission" date="2022-03" db="EMBL/GenBank/DDBJ databases">
        <title>Novel taxa within the pig intestine.</title>
        <authorList>
            <person name="Wylensek D."/>
            <person name="Bishof K."/>
            <person name="Afrizal A."/>
            <person name="Clavel T."/>
        </authorList>
    </citation>
    <scope>NUCLEOTIDE SEQUENCE [LARGE SCALE GENOMIC DNA]</scope>
    <source>
        <strain evidence="1 2">CLA-KB-P133</strain>
    </source>
</reference>
<dbReference type="SUPFAM" id="SSF53474">
    <property type="entry name" value="alpha/beta-Hydrolases"/>
    <property type="match status" value="1"/>
</dbReference>
<dbReference type="PANTHER" id="PTHR48098:SF6">
    <property type="entry name" value="FERRI-BACILLIBACTIN ESTERASE BESA"/>
    <property type="match status" value="1"/>
</dbReference>
<proteinExistence type="predicted"/>
<sequence>MRKLRKEMIAIITVVMVLLAGCGSSALPKVPFYATMRTGHSGTLEMLYYDTNTYGYKGENRDMQKYAIVYVPYGYDASRQYDVLFLMHGMGGSAARFLGTPDDPREDKVMIDNLIRNGKMEPMIIVGISYYPDNQEDDNDDYDAALTKNFGTELRNDLMPAVEARYSVYKDREHRAFGGFSMGAVTTWYRMCDSMDLFSKYIAMSGSLYWGADDQARNDPAGYITNTIQAEGYGKDDFRVWAATGSDDFANDTMVRQMESLKQTDLFDFSDTGNTTWHIGDGEKHNSHATTRYLYTALPALFSAE</sequence>
<dbReference type="Gene3D" id="3.40.50.1820">
    <property type="entry name" value="alpha/beta hydrolase"/>
    <property type="match status" value="1"/>
</dbReference>
<dbReference type="PANTHER" id="PTHR48098">
    <property type="entry name" value="ENTEROCHELIN ESTERASE-RELATED"/>
    <property type="match status" value="1"/>
</dbReference>